<evidence type="ECO:0000313" key="14">
    <source>
        <dbReference type="Proteomes" id="UP001432222"/>
    </source>
</evidence>
<dbReference type="InterPro" id="IPR050482">
    <property type="entry name" value="Sensor_HK_TwoCompSys"/>
</dbReference>
<feature type="transmembrane region" description="Helical" evidence="10">
    <location>
        <begin position="298"/>
        <end position="321"/>
    </location>
</feature>
<dbReference type="Pfam" id="PF02518">
    <property type="entry name" value="HATPase_c"/>
    <property type="match status" value="1"/>
</dbReference>
<dbReference type="Proteomes" id="UP001432222">
    <property type="component" value="Chromosome"/>
</dbReference>
<dbReference type="SUPFAM" id="SSF55781">
    <property type="entry name" value="GAF domain-like"/>
    <property type="match status" value="1"/>
</dbReference>
<dbReference type="CDD" id="cd16917">
    <property type="entry name" value="HATPase_UhpB-NarQ-NarX-like"/>
    <property type="match status" value="1"/>
</dbReference>
<keyword evidence="5" id="KW-0547">Nucleotide-binding</keyword>
<evidence type="ECO:0000256" key="8">
    <source>
        <dbReference type="ARBA" id="ARBA00023012"/>
    </source>
</evidence>
<keyword evidence="8" id="KW-0902">Two-component regulatory system</keyword>
<name>A0ABZ1TWG4_9ACTN</name>
<accession>A0ABZ1TWG4</accession>
<feature type="compositionally biased region" description="Basic residues" evidence="9">
    <location>
        <begin position="723"/>
        <end position="732"/>
    </location>
</feature>
<feature type="transmembrane region" description="Helical" evidence="10">
    <location>
        <begin position="263"/>
        <end position="286"/>
    </location>
</feature>
<evidence type="ECO:0000256" key="3">
    <source>
        <dbReference type="ARBA" id="ARBA00022553"/>
    </source>
</evidence>
<evidence type="ECO:0000256" key="4">
    <source>
        <dbReference type="ARBA" id="ARBA00022679"/>
    </source>
</evidence>
<organism evidence="13 14">
    <name type="scientific">Kitasatospora purpeofusca</name>
    <dbReference type="NCBI Taxonomy" id="67352"/>
    <lineage>
        <taxon>Bacteria</taxon>
        <taxon>Bacillati</taxon>
        <taxon>Actinomycetota</taxon>
        <taxon>Actinomycetes</taxon>
        <taxon>Kitasatosporales</taxon>
        <taxon>Streptomycetaceae</taxon>
        <taxon>Kitasatospora</taxon>
    </lineage>
</organism>
<evidence type="ECO:0000256" key="10">
    <source>
        <dbReference type="SAM" id="Phobius"/>
    </source>
</evidence>
<feature type="transmembrane region" description="Helical" evidence="10">
    <location>
        <begin position="119"/>
        <end position="144"/>
    </location>
</feature>
<keyword evidence="7" id="KW-0067">ATP-binding</keyword>
<dbReference type="InterPro" id="IPR029016">
    <property type="entry name" value="GAF-like_dom_sf"/>
</dbReference>
<feature type="domain" description="Histidine kinase/HSP90-like ATPase" evidence="11">
    <location>
        <begin position="607"/>
        <end position="722"/>
    </location>
</feature>
<dbReference type="EMBL" id="CP108110">
    <property type="protein sequence ID" value="WUQ83093.1"/>
    <property type="molecule type" value="Genomic_DNA"/>
</dbReference>
<dbReference type="Gene3D" id="3.30.450.40">
    <property type="match status" value="1"/>
</dbReference>
<feature type="domain" description="Signal transduction histidine kinase subgroup 3 dimerisation and phosphoacceptor" evidence="12">
    <location>
        <begin position="497"/>
        <end position="566"/>
    </location>
</feature>
<proteinExistence type="predicted"/>
<dbReference type="InterPro" id="IPR036890">
    <property type="entry name" value="HATPase_C_sf"/>
</dbReference>
<dbReference type="SUPFAM" id="SSF55874">
    <property type="entry name" value="ATPase domain of HSP90 chaperone/DNA topoisomerase II/histidine kinase"/>
    <property type="match status" value="1"/>
</dbReference>
<keyword evidence="3" id="KW-0597">Phosphoprotein</keyword>
<feature type="transmembrane region" description="Helical" evidence="10">
    <location>
        <begin position="65"/>
        <end position="83"/>
    </location>
</feature>
<evidence type="ECO:0000259" key="12">
    <source>
        <dbReference type="Pfam" id="PF07730"/>
    </source>
</evidence>
<reference evidence="13" key="1">
    <citation type="submission" date="2022-10" db="EMBL/GenBank/DDBJ databases">
        <title>The complete genomes of actinobacterial strains from the NBC collection.</title>
        <authorList>
            <person name="Joergensen T.S."/>
            <person name="Alvarez Arevalo M."/>
            <person name="Sterndorff E.B."/>
            <person name="Faurdal D."/>
            <person name="Vuksanovic O."/>
            <person name="Mourched A.-S."/>
            <person name="Charusanti P."/>
            <person name="Shaw S."/>
            <person name="Blin K."/>
            <person name="Weber T."/>
        </authorList>
    </citation>
    <scope>NUCLEOTIDE SEQUENCE</scope>
    <source>
        <strain evidence="13">NBC_00222</strain>
    </source>
</reference>
<dbReference type="Gene3D" id="3.30.565.10">
    <property type="entry name" value="Histidine kinase-like ATPase, C-terminal domain"/>
    <property type="match status" value="1"/>
</dbReference>
<dbReference type="Pfam" id="PF07730">
    <property type="entry name" value="HisKA_3"/>
    <property type="match status" value="1"/>
</dbReference>
<feature type="transmembrane region" description="Helical" evidence="10">
    <location>
        <begin position="90"/>
        <end position="113"/>
    </location>
</feature>
<evidence type="ECO:0000256" key="7">
    <source>
        <dbReference type="ARBA" id="ARBA00022840"/>
    </source>
</evidence>
<evidence type="ECO:0000256" key="1">
    <source>
        <dbReference type="ARBA" id="ARBA00000085"/>
    </source>
</evidence>
<dbReference type="Gene3D" id="1.20.5.1930">
    <property type="match status" value="1"/>
</dbReference>
<keyword evidence="4" id="KW-0808">Transferase</keyword>
<dbReference type="EC" id="2.7.13.3" evidence="2"/>
<evidence type="ECO:0000256" key="2">
    <source>
        <dbReference type="ARBA" id="ARBA00012438"/>
    </source>
</evidence>
<protein>
    <recommendedName>
        <fullName evidence="2">histidine kinase</fullName>
        <ecNumber evidence="2">2.7.13.3</ecNumber>
    </recommendedName>
</protein>
<feature type="region of interest" description="Disordered" evidence="9">
    <location>
        <begin position="652"/>
        <end position="732"/>
    </location>
</feature>
<keyword evidence="14" id="KW-1185">Reference proteome</keyword>
<keyword evidence="10" id="KW-0472">Membrane</keyword>
<dbReference type="InterPro" id="IPR003594">
    <property type="entry name" value="HATPase_dom"/>
</dbReference>
<keyword evidence="10" id="KW-1133">Transmembrane helix</keyword>
<feature type="compositionally biased region" description="Pro residues" evidence="9">
    <location>
        <begin position="1"/>
        <end position="21"/>
    </location>
</feature>
<dbReference type="InterPro" id="IPR011712">
    <property type="entry name" value="Sig_transdc_His_kin_sub3_dim/P"/>
</dbReference>
<evidence type="ECO:0000256" key="5">
    <source>
        <dbReference type="ARBA" id="ARBA00022741"/>
    </source>
</evidence>
<dbReference type="GO" id="GO:0016301">
    <property type="term" value="F:kinase activity"/>
    <property type="evidence" value="ECO:0007669"/>
    <property type="project" value="UniProtKB-KW"/>
</dbReference>
<feature type="transmembrane region" description="Helical" evidence="10">
    <location>
        <begin position="156"/>
        <end position="175"/>
    </location>
</feature>
<feature type="transmembrane region" description="Helical" evidence="10">
    <location>
        <begin position="210"/>
        <end position="227"/>
    </location>
</feature>
<keyword evidence="6 13" id="KW-0418">Kinase</keyword>
<evidence type="ECO:0000256" key="9">
    <source>
        <dbReference type="SAM" id="MobiDB-lite"/>
    </source>
</evidence>
<sequence>MTTVTPLPPLPRTPAGAPPRRTPAQRRLTGAAALTVLCLAVAALWVCYVLVHLDAPGVAAPRDQLAILLYALPTAGAGMLLHAHRPGNPLGWVMLVYALTSMLPSAAAAPVWVEVSDPGLVGAAAVVRAVCDTVSQTLFYVLPLWLPAGRLTTRRWWWYIGAVTLWVLPDTMSFLDRATVFGHPNPLADSAVANAFGSVSEHLDRLYDPVNYLLIGIAAAVLLVRLLRRTAPRHRAHLAGMLGAYLLWAGMQDYYTRRFTYEYWLSYSLFTAAGAVWAVAVAFLVVRDGGWRLDRAARSVLTGLLLAAGLTVVFVVCAAVLSDWLVPGRGGAALLLIALLLALGAGLPRAARRAVGLVDRLYYGERAQPYQVLRTLAGQVRQVVDPERLPSALCGTVAEELRLPGVALAVTTRAGHRPLAAVGRLDGPVQGFALVHHGTAIGELTVGLRAGEERLDPSDVDILRSLADQASPAVASLRLQEDLQASREQIVAAREEERRWLRRDIHDGLGPALAGLRLRVDNAASTASAPGRDTDALALTLQGISGDLALTIKEVRRITDRLGPAPLGEFGLTRAIEHLAATFSSDGLAVSTALRPDPLPELPAAVEVAAYRITAEALNNVLRHARARHAEVALRVDEANLVLTVQDDGIGLGDLPAPDEYPGPVDTGPTDTGPTDAEPTDPDQADGVGLRSMSDRAAEIGGRCTVGRLPTSGTRVLAVLPRHPSRSPRPRA</sequence>
<feature type="transmembrane region" description="Helical" evidence="10">
    <location>
        <begin position="333"/>
        <end position="351"/>
    </location>
</feature>
<dbReference type="PANTHER" id="PTHR24421">
    <property type="entry name" value="NITRATE/NITRITE SENSOR PROTEIN NARX-RELATED"/>
    <property type="match status" value="1"/>
</dbReference>
<evidence type="ECO:0000313" key="13">
    <source>
        <dbReference type="EMBL" id="WUQ83093.1"/>
    </source>
</evidence>
<dbReference type="PANTHER" id="PTHR24421:SF10">
    <property type="entry name" value="NITRATE_NITRITE SENSOR PROTEIN NARQ"/>
    <property type="match status" value="1"/>
</dbReference>
<dbReference type="RefSeq" id="WP_328954127.1">
    <property type="nucleotide sequence ID" value="NZ_CP108110.1"/>
</dbReference>
<comment type="catalytic activity">
    <reaction evidence="1">
        <text>ATP + protein L-histidine = ADP + protein N-phospho-L-histidine.</text>
        <dbReference type="EC" id="2.7.13.3"/>
    </reaction>
</comment>
<gene>
    <name evidence="13" type="ORF">OHA16_08975</name>
</gene>
<feature type="transmembrane region" description="Helical" evidence="10">
    <location>
        <begin position="28"/>
        <end position="53"/>
    </location>
</feature>
<keyword evidence="10" id="KW-0812">Transmembrane</keyword>
<feature type="region of interest" description="Disordered" evidence="9">
    <location>
        <begin position="1"/>
        <end position="24"/>
    </location>
</feature>
<feature type="compositionally biased region" description="Low complexity" evidence="9">
    <location>
        <begin position="662"/>
        <end position="677"/>
    </location>
</feature>
<evidence type="ECO:0000256" key="6">
    <source>
        <dbReference type="ARBA" id="ARBA00022777"/>
    </source>
</evidence>
<evidence type="ECO:0000259" key="11">
    <source>
        <dbReference type="Pfam" id="PF02518"/>
    </source>
</evidence>